<dbReference type="EMBL" id="JAEQND010000005">
    <property type="protein sequence ID" value="MBL0425662.1"/>
    <property type="molecule type" value="Genomic_DNA"/>
</dbReference>
<feature type="region of interest" description="Disordered" evidence="1">
    <location>
        <begin position="28"/>
        <end position="49"/>
    </location>
</feature>
<reference evidence="3 4" key="1">
    <citation type="journal article" date="2017" name="Int. J. Syst. Evol. Microbiol.">
        <title>Ramlibacter alkalitolerans sp. nov., alkali-tolerant bacterium isolated from soil of ginseng.</title>
        <authorList>
            <person name="Lee D.H."/>
            <person name="Cha C.J."/>
        </authorList>
    </citation>
    <scope>NUCLEOTIDE SEQUENCE [LARGE SCALE GENOMIC DNA]</scope>
    <source>
        <strain evidence="3 4">KACC 19305</strain>
    </source>
</reference>
<keyword evidence="2" id="KW-0732">Signal</keyword>
<evidence type="ECO:0000256" key="1">
    <source>
        <dbReference type="SAM" id="MobiDB-lite"/>
    </source>
</evidence>
<evidence type="ECO:0000256" key="2">
    <source>
        <dbReference type="SAM" id="SignalP"/>
    </source>
</evidence>
<evidence type="ECO:0000313" key="3">
    <source>
        <dbReference type="EMBL" id="MBL0425662.1"/>
    </source>
</evidence>
<gene>
    <name evidence="3" type="ORF">JI746_11140</name>
</gene>
<dbReference type="InterPro" id="IPR012899">
    <property type="entry name" value="LTXXQ"/>
</dbReference>
<protein>
    <submittedName>
        <fullName evidence="3">Spy/CpxP family protein refolding chaperone</fullName>
    </submittedName>
</protein>
<dbReference type="Proteomes" id="UP000622707">
    <property type="component" value="Unassembled WGS sequence"/>
</dbReference>
<accession>A0ABS1JN40</accession>
<feature type="signal peptide" evidence="2">
    <location>
        <begin position="1"/>
        <end position="23"/>
    </location>
</feature>
<dbReference type="RefSeq" id="WP_201689459.1">
    <property type="nucleotide sequence ID" value="NZ_JAEQND010000005.1"/>
</dbReference>
<dbReference type="Pfam" id="PF07813">
    <property type="entry name" value="LTXXQ"/>
    <property type="match status" value="1"/>
</dbReference>
<keyword evidence="4" id="KW-1185">Reference proteome</keyword>
<organism evidence="3 4">
    <name type="scientific">Ramlibacter alkalitolerans</name>
    <dbReference type="NCBI Taxonomy" id="2039631"/>
    <lineage>
        <taxon>Bacteria</taxon>
        <taxon>Pseudomonadati</taxon>
        <taxon>Pseudomonadota</taxon>
        <taxon>Betaproteobacteria</taxon>
        <taxon>Burkholderiales</taxon>
        <taxon>Comamonadaceae</taxon>
        <taxon>Ramlibacter</taxon>
    </lineage>
</organism>
<comment type="caution">
    <text evidence="3">The sequence shown here is derived from an EMBL/GenBank/DDBJ whole genome shotgun (WGS) entry which is preliminary data.</text>
</comment>
<evidence type="ECO:0000313" key="4">
    <source>
        <dbReference type="Proteomes" id="UP000622707"/>
    </source>
</evidence>
<feature type="chain" id="PRO_5045952170" evidence="2">
    <location>
        <begin position="24"/>
        <end position="176"/>
    </location>
</feature>
<feature type="compositionally biased region" description="Low complexity" evidence="1">
    <location>
        <begin position="28"/>
        <end position="38"/>
    </location>
</feature>
<proteinExistence type="predicted"/>
<name>A0ABS1JN40_9BURK</name>
<sequence>MKTLHRTLLTATLLAGLGLGAVAQTQTPAAPAAGPGAPHTMQGEHGRMDPARMERMRARMEERMAKRLGQLKDKLQISRGQEGAWEAWTAAIKPTPRQHADRAGFRQLTTPERIDRMKALRAQRAAAMDKRMDATKTFYAQLNPEQQKVFDQVGLRFASRMGGKRGHGHHFGRQHG</sequence>